<evidence type="ECO:0000313" key="1">
    <source>
        <dbReference type="EMBL" id="AID17961.1"/>
    </source>
</evidence>
<dbReference type="RefSeq" id="YP_009055468.1">
    <property type="nucleotide sequence ID" value="NC_024785.1"/>
</dbReference>
<dbReference type="KEGG" id="vg:20283736"/>
<evidence type="ECO:0008006" key="3">
    <source>
        <dbReference type="Google" id="ProtNLM"/>
    </source>
</evidence>
<name>A0A068CDF5_9CAUD</name>
<dbReference type="GeneID" id="20283736"/>
<dbReference type="Pfam" id="PF11041">
    <property type="entry name" value="Phage_Wedge1"/>
    <property type="match status" value="1"/>
</dbReference>
<keyword evidence="2" id="KW-1185">Reference proteome</keyword>
<accession>A0A068CDF5</accession>
<dbReference type="Proteomes" id="UP000027393">
    <property type="component" value="Segment"/>
</dbReference>
<proteinExistence type="predicted"/>
<organism evidence="1 2">
    <name type="scientific">Acinetobacter phage YMC-13-01-C62</name>
    <dbReference type="NCBI Taxonomy" id="1505225"/>
    <lineage>
        <taxon>Viruses</taxon>
        <taxon>Duplodnaviria</taxon>
        <taxon>Heunggongvirae</taxon>
        <taxon>Uroviricota</taxon>
        <taxon>Caudoviricetes</taxon>
        <taxon>Obolenskvirus</taxon>
        <taxon>Obolenskvirus AbC62</taxon>
    </lineage>
</organism>
<protein>
    <recommendedName>
        <fullName evidence="3">DUF2612 domain-containing protein</fullName>
    </recommendedName>
</protein>
<dbReference type="EMBL" id="KJ817802">
    <property type="protein sequence ID" value="AID17961.1"/>
    <property type="molecule type" value="Genomic_DNA"/>
</dbReference>
<gene>
    <name evidence="1" type="ORF">BPABA14_00470</name>
</gene>
<dbReference type="OrthoDB" id="7845at10239"/>
<dbReference type="InterPro" id="IPR021283">
    <property type="entry name" value="Phage_Wedge1"/>
</dbReference>
<evidence type="ECO:0000313" key="2">
    <source>
        <dbReference type="Proteomes" id="UP000027393"/>
    </source>
</evidence>
<sequence length="208" mass="23430">MENIKDTIMSQYAHSPTILALIDGINEVIDPQYFIDDFYEKVYRLSSAEGFGLDIWADKVGVSRFAKTADPNAKTFGFQPDYQPFNTYSFSDGGAFASYRLTDADLRKLIIIKAASNILYATAWNINKFLLMVFDGRKAYYDIIGHMSAEYVFEFALTPFDRLIVYTLKMLPMPSGVGISYKEVAVDQTFGFNGSDLSNFNNGVFYSG</sequence>
<reference evidence="1 2" key="1">
    <citation type="submission" date="2014-05" db="EMBL/GenBank/DDBJ databases">
        <title>Complete Genome Sequence of the Acinetobacter phage YMC/13/01/C62.</title>
        <authorList>
            <person name="Jeon J."/>
            <person name="Yong D."/>
            <person name="Lee K."/>
        </authorList>
    </citation>
    <scope>NUCLEOTIDE SEQUENCE [LARGE SCALE GENOMIC DNA]</scope>
</reference>